<proteinExistence type="predicted"/>
<feature type="chain" id="PRO_5004591145" evidence="1">
    <location>
        <begin position="23"/>
        <end position="34"/>
    </location>
</feature>
<keyword evidence="3" id="KW-1185">Reference proteome</keyword>
<protein>
    <submittedName>
        <fullName evidence="2">Uncharacterized protein</fullName>
    </submittedName>
</protein>
<evidence type="ECO:0000313" key="3">
    <source>
        <dbReference type="Proteomes" id="UP000015104"/>
    </source>
</evidence>
<dbReference type="EMBL" id="CAEY01001358">
    <property type="status" value="NOT_ANNOTATED_CDS"/>
    <property type="molecule type" value="Genomic_DNA"/>
</dbReference>
<organism evidence="2 3">
    <name type="scientific">Tetranychus urticae</name>
    <name type="common">Two-spotted spider mite</name>
    <dbReference type="NCBI Taxonomy" id="32264"/>
    <lineage>
        <taxon>Eukaryota</taxon>
        <taxon>Metazoa</taxon>
        <taxon>Ecdysozoa</taxon>
        <taxon>Arthropoda</taxon>
        <taxon>Chelicerata</taxon>
        <taxon>Arachnida</taxon>
        <taxon>Acari</taxon>
        <taxon>Acariformes</taxon>
        <taxon>Trombidiformes</taxon>
        <taxon>Prostigmata</taxon>
        <taxon>Eleutherengona</taxon>
        <taxon>Raphignathae</taxon>
        <taxon>Tetranychoidea</taxon>
        <taxon>Tetranychidae</taxon>
        <taxon>Tetranychus</taxon>
    </lineage>
</organism>
<evidence type="ECO:0000256" key="1">
    <source>
        <dbReference type="SAM" id="SignalP"/>
    </source>
</evidence>
<feature type="signal peptide" evidence="1">
    <location>
        <begin position="1"/>
        <end position="22"/>
    </location>
</feature>
<dbReference type="EnsemblMetazoa" id="tetur04g03480.1">
    <property type="protein sequence ID" value="tetur04g03480.1"/>
    <property type="gene ID" value="tetur04g03480"/>
</dbReference>
<keyword evidence="1" id="KW-0732">Signal</keyword>
<dbReference type="HOGENOM" id="CLU_3377642_0_0_1"/>
<evidence type="ECO:0000313" key="2">
    <source>
        <dbReference type="EnsemblMetazoa" id="tetur04g03480.1"/>
    </source>
</evidence>
<name>T1K224_TETUR</name>
<accession>T1K224</accession>
<reference evidence="3" key="1">
    <citation type="submission" date="2011-08" db="EMBL/GenBank/DDBJ databases">
        <authorList>
            <person name="Rombauts S."/>
        </authorList>
    </citation>
    <scope>NUCLEOTIDE SEQUENCE</scope>
    <source>
        <strain evidence="3">London</strain>
    </source>
</reference>
<reference evidence="2" key="2">
    <citation type="submission" date="2015-06" db="UniProtKB">
        <authorList>
            <consortium name="EnsemblMetazoa"/>
        </authorList>
    </citation>
    <scope>IDENTIFICATION</scope>
</reference>
<dbReference type="AlphaFoldDB" id="T1K224"/>
<dbReference type="Proteomes" id="UP000015104">
    <property type="component" value="Unassembled WGS sequence"/>
</dbReference>
<sequence>MMLCVAWFPLKLILSTTTHCDADSQNFGRTKKPQ</sequence>